<comment type="catalytic activity">
    <reaction evidence="10">
        <text>L-lysyl-[protein] + acetyl-CoA = N(6)-acetyl-L-lysyl-[protein] + CoA + H(+)</text>
        <dbReference type="Rhea" id="RHEA:45948"/>
        <dbReference type="Rhea" id="RHEA-COMP:9752"/>
        <dbReference type="Rhea" id="RHEA-COMP:10731"/>
        <dbReference type="ChEBI" id="CHEBI:15378"/>
        <dbReference type="ChEBI" id="CHEBI:29969"/>
        <dbReference type="ChEBI" id="CHEBI:57287"/>
        <dbReference type="ChEBI" id="CHEBI:57288"/>
        <dbReference type="ChEBI" id="CHEBI:61930"/>
        <dbReference type="EC" id="2.3.1.48"/>
    </reaction>
</comment>
<keyword evidence="4 15" id="KW-0808">Transferase</keyword>
<feature type="region of interest" description="Disordered" evidence="12">
    <location>
        <begin position="594"/>
        <end position="618"/>
    </location>
</feature>
<evidence type="ECO:0000256" key="8">
    <source>
        <dbReference type="ARBA" id="ARBA00023163"/>
    </source>
</evidence>
<feature type="compositionally biased region" description="Basic and acidic residues" evidence="12">
    <location>
        <begin position="594"/>
        <end position="608"/>
    </location>
</feature>
<keyword evidence="9" id="KW-0539">Nucleus</keyword>
<dbReference type="Gene3D" id="3.30.40.10">
    <property type="entry name" value="Zinc/RING finger domain, C3HC4 (zinc finger)"/>
    <property type="match status" value="1"/>
</dbReference>
<dbReference type="AlphaFoldDB" id="A0A1V9ZF78"/>
<feature type="domain" description="CBP/p300-type HAT" evidence="14">
    <location>
        <begin position="697"/>
        <end position="1098"/>
    </location>
</feature>
<dbReference type="GO" id="GO:0004402">
    <property type="term" value="F:histone acetyltransferase activity"/>
    <property type="evidence" value="ECO:0007669"/>
    <property type="project" value="InterPro"/>
</dbReference>
<dbReference type="PANTHER" id="PTHR13808">
    <property type="entry name" value="CBP/P300-RELATED"/>
    <property type="match status" value="1"/>
</dbReference>
<dbReference type="InterPro" id="IPR036427">
    <property type="entry name" value="Bromodomain-like_sf"/>
</dbReference>
<dbReference type="SUPFAM" id="SSF57850">
    <property type="entry name" value="RING/U-box"/>
    <property type="match status" value="1"/>
</dbReference>
<dbReference type="GO" id="GO:0005667">
    <property type="term" value="C:transcription regulator complex"/>
    <property type="evidence" value="ECO:0007669"/>
    <property type="project" value="TreeGrafter"/>
</dbReference>
<dbReference type="Pfam" id="PF23570">
    <property type="entry name" value="PHD_P300"/>
    <property type="match status" value="1"/>
</dbReference>
<evidence type="ECO:0000259" key="13">
    <source>
        <dbReference type="PROSITE" id="PS50014"/>
    </source>
</evidence>
<feature type="domain" description="Bromo" evidence="13">
    <location>
        <begin position="436"/>
        <end position="500"/>
    </location>
</feature>
<feature type="region of interest" description="Disordered" evidence="12">
    <location>
        <begin position="323"/>
        <end position="356"/>
    </location>
</feature>
<evidence type="ECO:0000256" key="12">
    <source>
        <dbReference type="SAM" id="MobiDB-lite"/>
    </source>
</evidence>
<dbReference type="SMART" id="SM00297">
    <property type="entry name" value="BROMO"/>
    <property type="match status" value="1"/>
</dbReference>
<evidence type="ECO:0000256" key="9">
    <source>
        <dbReference type="ARBA" id="ARBA00023242"/>
    </source>
</evidence>
<comment type="subcellular location">
    <subcellularLocation>
        <location evidence="2">Nucleus</location>
    </subcellularLocation>
</comment>
<dbReference type="OrthoDB" id="899at2759"/>
<evidence type="ECO:0000256" key="11">
    <source>
        <dbReference type="PROSITE-ProRule" id="PRU00035"/>
    </source>
</evidence>
<evidence type="ECO:0000256" key="6">
    <source>
        <dbReference type="ARBA" id="ARBA00023015"/>
    </source>
</evidence>
<dbReference type="PROSITE" id="PS51727">
    <property type="entry name" value="CBP_P300_HAT"/>
    <property type="match status" value="1"/>
</dbReference>
<dbReference type="InterPro" id="IPR013178">
    <property type="entry name" value="Histone_AcTrfase_Rtt109/CBP"/>
</dbReference>
<sequence length="1166" mass="133962">LLPAKYRSFKSDDTITLYLKKKQETWCLEVANRPRPTHTVVDESDESSSSESDTVQSIPMRHGTGVKTIWYPTELVDEPRQVQRREKKAGRKPKQCASKPSTRRPSRYQTVIDLTGPDGVEIQAETPSSNGNIAKPELDIAPSQVVKKRKLHQYVKTLRKAPAPPVRRTPLPPIYAAKLLLKSKGYKQIHSHEITFIIDLIWSFLGGAASTAHLPITGSFLWKQFSNVDLALKLQGQQLLAAWHSLQEPLKSGIPPNGFAISRSSLGIDLWRDYEPRNMAECLYIDKMRRYYVPSSLRRKSRNTYTGRKTRYQIIGHHIKEFKEFKPPKRPRTENAPPKTPPAPTPAPPQPQGPVDYTIPDNVHTTGVIRSLPDEWKYRELDEQLHPVRPFQKMNRSQIALHVKTLKCDSRIRRFRKFMVILTKLMEHPRNCNGVFNIPVDPIAMNLPTYNDVICEPMDLGTIKKRLDIGAYETPLAFASDVRLVFANAMLFNGKDHWVHVNAQILLNMFEEMWANESMKESLEREKASAHACSVCAGHTCAVCDEGCLELTLPHYQCFGNCGTIFRKGNSYYLSRDGTRMWCLKCKSRSEKEEKSKREEDGHEDHQYPRSGGGKRSLWPTAAEMSTWLSKKKCEVDVEPWVRCSLCSRWMHQICVLFNPIEDAYSSSHQFVCPLCIVDGKDESILSSPADRSNDPGLDCTKLPECPMSRYLEKYMREAIDDEEAKSTLFVRVTTFDNHRFFLPPSIANEFAQNAKALRSKCPEYANEAHDLPPFISFGTKSIFLFQKQQGVDVCLFAMYVQEYNDDCEHAENRRTSYLAYIDSVRYLQPAVIRTLVYHQVILGYFDYSRHHGIERIHIWSCPPQRSQSYVFWCHPHFQKTPGVEHLRNWYKRLLEKAKEKSIISGYTTLYDRYLAPVQGLYTKSNSKSETPAPTKVSPSSAAVVTRRISTTNSLSDKDEYIWPVAVPFFDGDLIPAELDRIIRHQKSKKRKKHWSADAPFENDRPPALHHLRETFIGFLSAMKAVKEDLLVVDLARPKRPLNLSPVVPTRQFTMPQFVGSRFSFHQLSLRASYQFDSLRRAKHSTMMLLHQMFNYSVPQANVFCAECALLITHAVYWTCTVCPSYSLCDWCHKCHSKDHPHSMHRDEEDEVVEIISPKSLFDLAE</sequence>
<dbReference type="SMART" id="SM01250">
    <property type="entry name" value="KAT11"/>
    <property type="match status" value="1"/>
</dbReference>
<comment type="caution">
    <text evidence="15">The sequence shown here is derived from an EMBL/GenBank/DDBJ whole genome shotgun (WGS) entry which is preliminary data.</text>
</comment>
<evidence type="ECO:0000256" key="1">
    <source>
        <dbReference type="ARBA" id="ARBA00002581"/>
    </source>
</evidence>
<keyword evidence="6" id="KW-0805">Transcription regulation</keyword>
<feature type="compositionally biased region" description="Pro residues" evidence="12">
    <location>
        <begin position="338"/>
        <end position="352"/>
    </location>
</feature>
<accession>A0A1V9ZF78</accession>
<keyword evidence="7 11" id="KW-0103">Bromodomain</keyword>
<dbReference type="GO" id="GO:0005634">
    <property type="term" value="C:nucleus"/>
    <property type="evidence" value="ECO:0007669"/>
    <property type="project" value="UniProtKB-SubCell"/>
</dbReference>
<evidence type="ECO:0000256" key="3">
    <source>
        <dbReference type="ARBA" id="ARBA00013184"/>
    </source>
</evidence>
<evidence type="ECO:0000313" key="16">
    <source>
        <dbReference type="Proteomes" id="UP000243217"/>
    </source>
</evidence>
<dbReference type="Pfam" id="PF00439">
    <property type="entry name" value="Bromodomain"/>
    <property type="match status" value="1"/>
</dbReference>
<dbReference type="InterPro" id="IPR013083">
    <property type="entry name" value="Znf_RING/FYVE/PHD"/>
</dbReference>
<reference evidence="15 16" key="1">
    <citation type="journal article" date="2014" name="Genome Biol. Evol.">
        <title>The secreted proteins of Achlya hypogyna and Thraustotheca clavata identify the ancestral oomycete secretome and reveal gene acquisitions by horizontal gene transfer.</title>
        <authorList>
            <person name="Misner I."/>
            <person name="Blouin N."/>
            <person name="Leonard G."/>
            <person name="Richards T.A."/>
            <person name="Lane C.E."/>
        </authorList>
    </citation>
    <scope>NUCLEOTIDE SEQUENCE [LARGE SCALE GENOMIC DNA]</scope>
    <source>
        <strain evidence="15 16">ATCC 34112</strain>
    </source>
</reference>
<name>A0A1V9ZF78_9STRA</name>
<dbReference type="SUPFAM" id="SSF57903">
    <property type="entry name" value="FYVE/PHD zinc finger"/>
    <property type="match status" value="1"/>
</dbReference>
<feature type="non-terminal residue" evidence="15">
    <location>
        <position position="1"/>
    </location>
</feature>
<protein>
    <recommendedName>
        <fullName evidence="3">histone acetyltransferase</fullName>
        <ecNumber evidence="3">2.3.1.48</ecNumber>
    </recommendedName>
</protein>
<dbReference type="GO" id="GO:0031490">
    <property type="term" value="F:chromatin DNA binding"/>
    <property type="evidence" value="ECO:0007669"/>
    <property type="project" value="TreeGrafter"/>
</dbReference>
<dbReference type="Gene3D" id="1.20.920.10">
    <property type="entry name" value="Bromodomain-like"/>
    <property type="match status" value="1"/>
</dbReference>
<dbReference type="Pfam" id="PF08214">
    <property type="entry name" value="HAT_KAT11"/>
    <property type="match status" value="1"/>
</dbReference>
<dbReference type="GO" id="GO:0045944">
    <property type="term" value="P:positive regulation of transcription by RNA polymerase II"/>
    <property type="evidence" value="ECO:0007669"/>
    <property type="project" value="TreeGrafter"/>
</dbReference>
<dbReference type="PANTHER" id="PTHR13808:SF1">
    <property type="entry name" value="HISTONE ACETYLTRANSFERASE"/>
    <property type="match status" value="1"/>
</dbReference>
<dbReference type="GO" id="GO:0003713">
    <property type="term" value="F:transcription coactivator activity"/>
    <property type="evidence" value="ECO:0007669"/>
    <property type="project" value="TreeGrafter"/>
</dbReference>
<evidence type="ECO:0000256" key="10">
    <source>
        <dbReference type="ARBA" id="ARBA00048017"/>
    </source>
</evidence>
<gene>
    <name evidence="15" type="ORF">THRCLA_07213</name>
</gene>
<evidence type="ECO:0000256" key="4">
    <source>
        <dbReference type="ARBA" id="ARBA00022679"/>
    </source>
</evidence>
<dbReference type="GO" id="GO:0000123">
    <property type="term" value="C:histone acetyltransferase complex"/>
    <property type="evidence" value="ECO:0007669"/>
    <property type="project" value="TreeGrafter"/>
</dbReference>
<feature type="region of interest" description="Disordered" evidence="12">
    <location>
        <begin position="79"/>
        <end position="108"/>
    </location>
</feature>
<feature type="region of interest" description="Disordered" evidence="12">
    <location>
        <begin position="37"/>
        <end position="58"/>
    </location>
</feature>
<dbReference type="PRINTS" id="PR00503">
    <property type="entry name" value="BROMODOMAIN"/>
</dbReference>
<keyword evidence="5" id="KW-0156">Chromatin regulator</keyword>
<evidence type="ECO:0000256" key="7">
    <source>
        <dbReference type="ARBA" id="ARBA00023117"/>
    </source>
</evidence>
<feature type="compositionally biased region" description="Basic and acidic residues" evidence="12">
    <location>
        <begin position="323"/>
        <end position="333"/>
    </location>
</feature>
<evidence type="ECO:0000256" key="5">
    <source>
        <dbReference type="ARBA" id="ARBA00022853"/>
    </source>
</evidence>
<dbReference type="InterPro" id="IPR031162">
    <property type="entry name" value="CBP_P300_HAT"/>
</dbReference>
<evidence type="ECO:0000313" key="15">
    <source>
        <dbReference type="EMBL" id="OQR96654.1"/>
    </source>
</evidence>
<dbReference type="EMBL" id="JNBS01001957">
    <property type="protein sequence ID" value="OQR96654.1"/>
    <property type="molecule type" value="Genomic_DNA"/>
</dbReference>
<dbReference type="EC" id="2.3.1.48" evidence="3"/>
<dbReference type="SUPFAM" id="SSF47370">
    <property type="entry name" value="Bromodomain"/>
    <property type="match status" value="1"/>
</dbReference>
<comment type="function">
    <text evidence="1">Acetyltransferase enzyme. Acetylates histones, giving a specific tag for transcriptional activation.</text>
</comment>
<keyword evidence="16" id="KW-1185">Reference proteome</keyword>
<dbReference type="PROSITE" id="PS50014">
    <property type="entry name" value="BROMODOMAIN_2"/>
    <property type="match status" value="1"/>
</dbReference>
<proteinExistence type="predicted"/>
<keyword evidence="8" id="KW-0804">Transcription</keyword>
<evidence type="ECO:0000256" key="2">
    <source>
        <dbReference type="ARBA" id="ARBA00004123"/>
    </source>
</evidence>
<dbReference type="InterPro" id="IPR011011">
    <property type="entry name" value="Znf_FYVE_PHD"/>
</dbReference>
<dbReference type="InterPro" id="IPR001487">
    <property type="entry name" value="Bromodomain"/>
</dbReference>
<dbReference type="STRING" id="74557.A0A1V9ZF78"/>
<dbReference type="InterPro" id="IPR056484">
    <property type="entry name" value="PHD_P300"/>
</dbReference>
<evidence type="ECO:0000259" key="14">
    <source>
        <dbReference type="PROSITE" id="PS51727"/>
    </source>
</evidence>
<dbReference type="Proteomes" id="UP000243217">
    <property type="component" value="Unassembled WGS sequence"/>
</dbReference>
<feature type="compositionally biased region" description="Basic residues" evidence="12">
    <location>
        <begin position="85"/>
        <end position="94"/>
    </location>
</feature>
<organism evidence="15 16">
    <name type="scientific">Thraustotheca clavata</name>
    <dbReference type="NCBI Taxonomy" id="74557"/>
    <lineage>
        <taxon>Eukaryota</taxon>
        <taxon>Sar</taxon>
        <taxon>Stramenopiles</taxon>
        <taxon>Oomycota</taxon>
        <taxon>Saprolegniomycetes</taxon>
        <taxon>Saprolegniales</taxon>
        <taxon>Achlyaceae</taxon>
        <taxon>Thraustotheca</taxon>
    </lineage>
</organism>